<reference evidence="1" key="1">
    <citation type="submission" date="2024-02" db="EMBL/GenBank/DDBJ databases">
        <title>Metagenome Assembled Genome of Zalaria obscura JY119.</title>
        <authorList>
            <person name="Vighnesh L."/>
            <person name="Jagadeeshwari U."/>
            <person name="Venkata Ramana C."/>
            <person name="Sasikala C."/>
        </authorList>
    </citation>
    <scope>NUCLEOTIDE SEQUENCE</scope>
    <source>
        <strain evidence="1">JY119</strain>
    </source>
</reference>
<dbReference type="Proteomes" id="UP001320706">
    <property type="component" value="Unassembled WGS sequence"/>
</dbReference>
<keyword evidence="2" id="KW-1185">Reference proteome</keyword>
<proteinExistence type="predicted"/>
<comment type="caution">
    <text evidence="1">The sequence shown here is derived from an EMBL/GenBank/DDBJ whole genome shotgun (WGS) entry which is preliminary data.</text>
</comment>
<gene>
    <name evidence="1" type="ORF">M8818_002834</name>
</gene>
<sequence>MMELDWESLLVLDVSDFFGPLRVNVSVLISLHLEHVQRAYICIMSERASRQVEHSIVRAAPFSAGLTLRSTSFMPKWGSRYLYRGRSHVMPQPEYPEHAQEMLRLHTQRCSRTWRRSYLAALLTIHRPSPKEGKGTESRASTEKSIAGQRRSLRRIPHNVAGLQKRPSGTETTCCSAASHTSHGHTICGDALDKAEDEVLQHSDPTLGVSDLLLRQIAHLATFELFRGTAEAKIHLQAIGQILALRGGVEKLGGGGYGACAGRSQFVPAREDTSGTVLEAEQSFFSLLTIAALGISPASGTSSTRKSTAPVQRGATSSIREKPTQPPSTTHA</sequence>
<dbReference type="EMBL" id="JAMKPW020000011">
    <property type="protein sequence ID" value="KAK8213532.1"/>
    <property type="molecule type" value="Genomic_DNA"/>
</dbReference>
<accession>A0ACC3SHX4</accession>
<organism evidence="1 2">
    <name type="scientific">Zalaria obscura</name>
    <dbReference type="NCBI Taxonomy" id="2024903"/>
    <lineage>
        <taxon>Eukaryota</taxon>
        <taxon>Fungi</taxon>
        <taxon>Dikarya</taxon>
        <taxon>Ascomycota</taxon>
        <taxon>Pezizomycotina</taxon>
        <taxon>Dothideomycetes</taxon>
        <taxon>Dothideomycetidae</taxon>
        <taxon>Dothideales</taxon>
        <taxon>Zalariaceae</taxon>
        <taxon>Zalaria</taxon>
    </lineage>
</organism>
<evidence type="ECO:0000313" key="1">
    <source>
        <dbReference type="EMBL" id="KAK8213532.1"/>
    </source>
</evidence>
<evidence type="ECO:0000313" key="2">
    <source>
        <dbReference type="Proteomes" id="UP001320706"/>
    </source>
</evidence>
<name>A0ACC3SHX4_9PEZI</name>
<protein>
    <submittedName>
        <fullName evidence="1">Uncharacterized protein</fullName>
    </submittedName>
</protein>